<evidence type="ECO:0000313" key="1">
    <source>
        <dbReference type="EMBL" id="SLM31865.1"/>
    </source>
</evidence>
<keyword evidence="2" id="KW-1185">Reference proteome</keyword>
<reference evidence="1 2" key="1">
    <citation type="submission" date="2017-03" db="EMBL/GenBank/DDBJ databases">
        <authorList>
            <person name="Afonso C.L."/>
            <person name="Miller P.J."/>
            <person name="Scott M.A."/>
            <person name="Spackman E."/>
            <person name="Goraichik I."/>
            <person name="Dimitrov K.M."/>
            <person name="Suarez D.L."/>
            <person name="Swayne D.E."/>
        </authorList>
    </citation>
    <scope>NUCLEOTIDE SEQUENCE [LARGE SCALE GENOMIC DNA]</scope>
    <source>
        <strain evidence="1">PRJEB14757</strain>
    </source>
</reference>
<gene>
    <name evidence="1" type="ORF">MTBBW1_460021</name>
</gene>
<organism evidence="1 2">
    <name type="scientific">Desulfamplus magnetovallimortis</name>
    <dbReference type="NCBI Taxonomy" id="1246637"/>
    <lineage>
        <taxon>Bacteria</taxon>
        <taxon>Pseudomonadati</taxon>
        <taxon>Thermodesulfobacteriota</taxon>
        <taxon>Desulfobacteria</taxon>
        <taxon>Desulfobacterales</taxon>
        <taxon>Desulfobacteraceae</taxon>
        <taxon>Desulfamplus</taxon>
    </lineage>
</organism>
<dbReference type="OrthoDB" id="5528315at2"/>
<dbReference type="Gene3D" id="3.40.50.300">
    <property type="entry name" value="P-loop containing nucleotide triphosphate hydrolases"/>
    <property type="match status" value="1"/>
</dbReference>
<dbReference type="EMBL" id="FWEV01000288">
    <property type="protein sequence ID" value="SLM31865.1"/>
    <property type="molecule type" value="Genomic_DNA"/>
</dbReference>
<proteinExistence type="predicted"/>
<evidence type="ECO:0000313" key="2">
    <source>
        <dbReference type="Proteomes" id="UP000191931"/>
    </source>
</evidence>
<dbReference type="Proteomes" id="UP000191931">
    <property type="component" value="Unassembled WGS sequence"/>
</dbReference>
<name>A0A1W1HHH0_9BACT</name>
<dbReference type="InterPro" id="IPR027417">
    <property type="entry name" value="P-loop_NTPase"/>
</dbReference>
<accession>A0A1W1HHH0</accession>
<dbReference type="AlphaFoldDB" id="A0A1W1HHH0"/>
<evidence type="ECO:0008006" key="3">
    <source>
        <dbReference type="Google" id="ProtNLM"/>
    </source>
</evidence>
<protein>
    <recommendedName>
        <fullName evidence="3">ATPase domain-containing protein</fullName>
    </recommendedName>
</protein>
<dbReference type="STRING" id="1246637.MTBBW1_460021"/>
<dbReference type="SUPFAM" id="SSF52540">
    <property type="entry name" value="P-loop containing nucleoside triphosphate hydrolases"/>
    <property type="match status" value="1"/>
</dbReference>
<dbReference type="RefSeq" id="WP_080801210.1">
    <property type="nucleotide sequence ID" value="NZ_LT828542.1"/>
</dbReference>
<sequence>MNSDNIQYPLQEKIGNPDLLVGREKEFKNFGKWIANIPKKLSKSRVILARRKSGKTAFIQRIFNKLWSENGKVIPFYFDISENKTWYPTFAIDYYCAFATQYISFIERKASFVGKLLPLEQLRDCAIANGIELMIEDIDAIQENKAAGLNDLVWKIAYSAPHRFADMYDISFLVIIDEFQNITQYVYPDPHYQTAPIESLAGSFHYHVESKIAPMLVTGSYIRWLINISSRYLEAGRLTEMFISPYLTHESGLQAVYRYANAYGEPITNDTAVQINTLCMSDPFFISCVIQSNYEDKELLTEEGVINTVNYEITNRYSEMSRTWGEYIQLTLQKINDRHAKNLLLFLSKHSDRYWTPAELKETMGLELEINEIQEKLLTLVEADMLEWGNADIDFRGLQDGTLNLILRNRFEKEIHNFEPDLKKEFHEKIEALKQEEHKIQGMLSNLTGQVAEMQLANAFRSRKRFKVSSFFTIPDGGNIQDEKRANEQTDESSFNISEASLSISETPLSISETPLNINETSLNITDTPLNIVDVKTRVIFQREDGKNLELDIVAESSCGRVLVVEVKKQAAKSGRSMIEDFHEKVMIYQNLRPDNIMIPAFLSLGGFTETATVLCREKKIAINDSIMNF</sequence>